<dbReference type="AlphaFoldDB" id="A0A449A6L8"/>
<dbReference type="Proteomes" id="UP000289440">
    <property type="component" value="Plasmid 2"/>
</dbReference>
<accession>A0A449A6L8</accession>
<reference evidence="1 2" key="1">
    <citation type="submission" date="2019-01" db="EMBL/GenBank/DDBJ databases">
        <authorList>
            <consortium name="Pathogen Informatics"/>
        </authorList>
    </citation>
    <scope>NUCLEOTIDE SEQUENCE [LARGE SCALE GENOMIC DNA]</scope>
    <source>
        <strain evidence="1 2">NCTC10166</strain>
        <plasmid evidence="2">2</plasmid>
    </source>
</reference>
<dbReference type="EMBL" id="LR214952">
    <property type="protein sequence ID" value="VEU59867.1"/>
    <property type="molecule type" value="Genomic_DNA"/>
</dbReference>
<geneLocation type="plasmid" evidence="1">
    <name>2</name>
</geneLocation>
<proteinExistence type="predicted"/>
<dbReference type="KEGG" id="mnu:NCTC10166_00853"/>
<protein>
    <submittedName>
        <fullName evidence="1">Uncharacterized protein</fullName>
    </submittedName>
</protein>
<keyword evidence="2" id="KW-1185">Reference proteome</keyword>
<evidence type="ECO:0000313" key="1">
    <source>
        <dbReference type="EMBL" id="VEU59867.1"/>
    </source>
</evidence>
<dbReference type="RefSeq" id="WP_232018853.1">
    <property type="nucleotide sequence ID" value="NZ_LR214952.1"/>
</dbReference>
<keyword evidence="1" id="KW-0614">Plasmid</keyword>
<organism evidence="1 2">
    <name type="scientific">Mesomycoplasma neurolyticum</name>
    <dbReference type="NCBI Taxonomy" id="2120"/>
    <lineage>
        <taxon>Bacteria</taxon>
        <taxon>Bacillati</taxon>
        <taxon>Mycoplasmatota</taxon>
        <taxon>Mycoplasmoidales</taxon>
        <taxon>Metamycoplasmataceae</taxon>
        <taxon>Mesomycoplasma</taxon>
    </lineage>
</organism>
<evidence type="ECO:0000313" key="2">
    <source>
        <dbReference type="Proteomes" id="UP000289440"/>
    </source>
</evidence>
<name>A0A449A6L8_9BACT</name>
<gene>
    <name evidence="1" type="ORF">NCTC10166_00853</name>
</gene>
<sequence>MLVLLQWNDHFFQKNELEIIAGGISERIGISDSFLTMEYKGKKTKKQLI</sequence>